<organism evidence="20 21">
    <name type="scientific">Corynebacterium sphenisci DSM 44792</name>
    <dbReference type="NCBI Taxonomy" id="1437874"/>
    <lineage>
        <taxon>Bacteria</taxon>
        <taxon>Bacillati</taxon>
        <taxon>Actinomycetota</taxon>
        <taxon>Actinomycetes</taxon>
        <taxon>Mycobacteriales</taxon>
        <taxon>Corynebacteriaceae</taxon>
        <taxon>Corynebacterium</taxon>
    </lineage>
</organism>
<dbReference type="FunFam" id="3.40.1190.10:FF:000004">
    <property type="entry name" value="Dihydrofolate synthase/folylpolyglutamate synthase"/>
    <property type="match status" value="1"/>
</dbReference>
<keyword evidence="21" id="KW-1185">Reference proteome</keyword>
<dbReference type="InterPro" id="IPR036615">
    <property type="entry name" value="Mur_ligase_C_dom_sf"/>
</dbReference>
<dbReference type="Pfam" id="PF08245">
    <property type="entry name" value="Mur_ligase_M"/>
    <property type="match status" value="1"/>
</dbReference>
<evidence type="ECO:0000256" key="5">
    <source>
        <dbReference type="ARBA" id="ARBA00011245"/>
    </source>
</evidence>
<accession>A0A1L7CWR6</accession>
<dbReference type="PROSITE" id="PS01011">
    <property type="entry name" value="FOLYLPOLYGLU_SYNT_1"/>
    <property type="match status" value="1"/>
</dbReference>
<feature type="domain" description="Mur ligase C-terminal" evidence="18">
    <location>
        <begin position="348"/>
        <end position="462"/>
    </location>
</feature>
<dbReference type="Proteomes" id="UP000185469">
    <property type="component" value="Chromosome"/>
</dbReference>
<dbReference type="Pfam" id="PF02875">
    <property type="entry name" value="Mur_ligase_C"/>
    <property type="match status" value="1"/>
</dbReference>
<comment type="catalytic activity">
    <reaction evidence="17">
        <text>7,8-dihydropteroate + L-glutamate + ATP = 7,8-dihydrofolate + ADP + phosphate + H(+)</text>
        <dbReference type="Rhea" id="RHEA:23584"/>
        <dbReference type="ChEBI" id="CHEBI:15378"/>
        <dbReference type="ChEBI" id="CHEBI:17839"/>
        <dbReference type="ChEBI" id="CHEBI:29985"/>
        <dbReference type="ChEBI" id="CHEBI:30616"/>
        <dbReference type="ChEBI" id="CHEBI:43474"/>
        <dbReference type="ChEBI" id="CHEBI:57451"/>
        <dbReference type="ChEBI" id="CHEBI:456216"/>
        <dbReference type="EC" id="6.3.2.12"/>
    </reaction>
</comment>
<dbReference type="EC" id="6.3.2.12" evidence="6"/>
<dbReference type="EMBL" id="CP009248">
    <property type="protein sequence ID" value="APT90251.1"/>
    <property type="molecule type" value="Genomic_DNA"/>
</dbReference>
<keyword evidence="13" id="KW-0460">Magnesium</keyword>
<comment type="subunit">
    <text evidence="5">Monomer.</text>
</comment>
<keyword evidence="12" id="KW-0067">ATP-binding</keyword>
<dbReference type="SUPFAM" id="SSF53244">
    <property type="entry name" value="MurD-like peptide ligases, peptide-binding domain"/>
    <property type="match status" value="1"/>
</dbReference>
<dbReference type="GO" id="GO:0005524">
    <property type="term" value="F:ATP binding"/>
    <property type="evidence" value="ECO:0007669"/>
    <property type="project" value="UniProtKB-KW"/>
</dbReference>
<keyword evidence="9" id="KW-0436">Ligase</keyword>
<evidence type="ECO:0000313" key="21">
    <source>
        <dbReference type="Proteomes" id="UP000185469"/>
    </source>
</evidence>
<dbReference type="InterPro" id="IPR004101">
    <property type="entry name" value="Mur_ligase_C"/>
</dbReference>
<dbReference type="STRING" id="1437874.CSPHI_03280"/>
<dbReference type="InterPro" id="IPR013221">
    <property type="entry name" value="Mur_ligase_cen"/>
</dbReference>
<dbReference type="GO" id="GO:0005737">
    <property type="term" value="C:cytoplasm"/>
    <property type="evidence" value="ECO:0007669"/>
    <property type="project" value="TreeGrafter"/>
</dbReference>
<evidence type="ECO:0000256" key="14">
    <source>
        <dbReference type="ARBA" id="ARBA00022909"/>
    </source>
</evidence>
<keyword evidence="10" id="KW-0479">Metal-binding</keyword>
<dbReference type="GO" id="GO:0046656">
    <property type="term" value="P:folic acid biosynthetic process"/>
    <property type="evidence" value="ECO:0007669"/>
    <property type="project" value="UniProtKB-KW"/>
</dbReference>
<dbReference type="GO" id="GO:0008841">
    <property type="term" value="F:dihydrofolate synthase activity"/>
    <property type="evidence" value="ECO:0007669"/>
    <property type="project" value="UniProtKB-EC"/>
</dbReference>
<dbReference type="PANTHER" id="PTHR11136:SF0">
    <property type="entry name" value="DIHYDROFOLATE SYNTHETASE-RELATED"/>
    <property type="match status" value="1"/>
</dbReference>
<comment type="catalytic activity">
    <reaction evidence="16">
        <text>(6S)-5,6,7,8-tetrahydrofolyl-(gamma-L-Glu)(n) + L-glutamate + ATP = (6S)-5,6,7,8-tetrahydrofolyl-(gamma-L-Glu)(n+1) + ADP + phosphate + H(+)</text>
        <dbReference type="Rhea" id="RHEA:10580"/>
        <dbReference type="Rhea" id="RHEA-COMP:14738"/>
        <dbReference type="Rhea" id="RHEA-COMP:14740"/>
        <dbReference type="ChEBI" id="CHEBI:15378"/>
        <dbReference type="ChEBI" id="CHEBI:29985"/>
        <dbReference type="ChEBI" id="CHEBI:30616"/>
        <dbReference type="ChEBI" id="CHEBI:43474"/>
        <dbReference type="ChEBI" id="CHEBI:141005"/>
        <dbReference type="ChEBI" id="CHEBI:456216"/>
        <dbReference type="EC" id="6.3.2.17"/>
    </reaction>
</comment>
<name>A0A1L7CWR6_9CORY</name>
<dbReference type="SUPFAM" id="SSF53623">
    <property type="entry name" value="MurD-like peptide ligases, catalytic domain"/>
    <property type="match status" value="1"/>
</dbReference>
<evidence type="ECO:0000259" key="19">
    <source>
        <dbReference type="Pfam" id="PF08245"/>
    </source>
</evidence>
<comment type="pathway">
    <text evidence="3">Cofactor biosynthesis; tetrahydrofolylpolyglutamate biosynthesis.</text>
</comment>
<comment type="pathway">
    <text evidence="2">Cofactor biosynthesis; tetrahydrofolate biosynthesis; 7,8-dihydrofolate from 2-amino-4-hydroxy-6-hydroxymethyl-7,8-dihydropteridine diphosphate and 4-aminobenzoate: step 2/2.</text>
</comment>
<dbReference type="InterPro" id="IPR036565">
    <property type="entry name" value="Mur-like_cat_sf"/>
</dbReference>
<dbReference type="GO" id="GO:0004326">
    <property type="term" value="F:tetrahydrofolylpolyglutamate synthase activity"/>
    <property type="evidence" value="ECO:0007669"/>
    <property type="project" value="UniProtKB-EC"/>
</dbReference>
<dbReference type="InterPro" id="IPR018109">
    <property type="entry name" value="Folylpolyglutamate_synth_CS"/>
</dbReference>
<evidence type="ECO:0000313" key="20">
    <source>
        <dbReference type="EMBL" id="APT90251.1"/>
    </source>
</evidence>
<comment type="similarity">
    <text evidence="4">Belongs to the folylpolyglutamate synthase family.</text>
</comment>
<evidence type="ECO:0000256" key="6">
    <source>
        <dbReference type="ARBA" id="ARBA00013023"/>
    </source>
</evidence>
<evidence type="ECO:0000256" key="16">
    <source>
        <dbReference type="ARBA" id="ARBA00047493"/>
    </source>
</evidence>
<gene>
    <name evidence="20" type="ORF">CSPHI_03280</name>
</gene>
<evidence type="ECO:0000256" key="10">
    <source>
        <dbReference type="ARBA" id="ARBA00022723"/>
    </source>
</evidence>
<dbReference type="InterPro" id="IPR001645">
    <property type="entry name" value="Folylpolyglutamate_synth"/>
</dbReference>
<dbReference type="AlphaFoldDB" id="A0A1L7CWR6"/>
<keyword evidence="11" id="KW-0547">Nucleotide-binding</keyword>
<comment type="cofactor">
    <cofactor evidence="1">
        <name>Mg(2+)</name>
        <dbReference type="ChEBI" id="CHEBI:18420"/>
    </cofactor>
</comment>
<proteinExistence type="inferred from homology"/>
<sequence>MFGRLSLDGGGLSLPLAEKTAAPAPRKITAADLAALAETEAELDLRWPETKIEPSLDRIARLMDLLGHPERSCPVIHVAGTNGKTSTVRMIESLVRALGRRTGRTTSPHLQLVTERIAIDGEPLHPRDYVRIWAEIRPFVEMVDAESQAAGGPAMSKFEVLTAMAYAAFADAPVDVAVVETGMGGTWDATNVAEADVAVVTPIGLDHVDYLGDTLAEIAAEKAGIIKSRWDAGDLLAPPDNVAVIGEQDPEALRVLLERAVAVDAAVARAGAEYAVAEQAIAVGGQTLTLRGLAGVYRDIFLPLHGAHQGRNAATALAAVEAFFGAGPGRMLDADAIREGFAAVSSPGRLERVRSAPAVLVDAAHNPHGAAALHAGIEAAFDFRRVVAVVAVLGDKDAAGILRELAGFAEEIVVTENSSPRALPVGELAETARAIVGEERVHAIADLPSAVELAIALAEETDSGDGIVSGAGVVITGSVVTAGEARTLFGKEPQ</sequence>
<dbReference type="PANTHER" id="PTHR11136">
    <property type="entry name" value="FOLYLPOLYGLUTAMATE SYNTHASE-RELATED"/>
    <property type="match status" value="1"/>
</dbReference>
<evidence type="ECO:0000256" key="2">
    <source>
        <dbReference type="ARBA" id="ARBA00004799"/>
    </source>
</evidence>
<evidence type="ECO:0000256" key="3">
    <source>
        <dbReference type="ARBA" id="ARBA00005150"/>
    </source>
</evidence>
<evidence type="ECO:0000256" key="13">
    <source>
        <dbReference type="ARBA" id="ARBA00022842"/>
    </source>
</evidence>
<evidence type="ECO:0000256" key="8">
    <source>
        <dbReference type="ARBA" id="ARBA00019357"/>
    </source>
</evidence>
<evidence type="ECO:0000256" key="12">
    <source>
        <dbReference type="ARBA" id="ARBA00022840"/>
    </source>
</evidence>
<dbReference type="EC" id="6.3.2.17" evidence="7"/>
<protein>
    <recommendedName>
        <fullName evidence="8">Dihydrofolate synthase/folylpolyglutamate synthase</fullName>
        <ecNumber evidence="6">6.3.2.12</ecNumber>
        <ecNumber evidence="7">6.3.2.17</ecNumber>
    </recommendedName>
    <alternativeName>
        <fullName evidence="15">Tetrahydrofolylpolyglutamate synthase</fullName>
    </alternativeName>
</protein>
<evidence type="ECO:0000256" key="9">
    <source>
        <dbReference type="ARBA" id="ARBA00022598"/>
    </source>
</evidence>
<keyword evidence="14" id="KW-0289">Folate biosynthesis</keyword>
<feature type="domain" description="Mur ligase central" evidence="19">
    <location>
        <begin position="167"/>
        <end position="320"/>
    </location>
</feature>
<evidence type="ECO:0000259" key="18">
    <source>
        <dbReference type="Pfam" id="PF02875"/>
    </source>
</evidence>
<evidence type="ECO:0000256" key="7">
    <source>
        <dbReference type="ARBA" id="ARBA00013025"/>
    </source>
</evidence>
<dbReference type="Gene3D" id="3.90.190.20">
    <property type="entry name" value="Mur ligase, C-terminal domain"/>
    <property type="match status" value="1"/>
</dbReference>
<reference evidence="20 21" key="1">
    <citation type="submission" date="2014-08" db="EMBL/GenBank/DDBJ databases">
        <title>Complete genome sequence of Corynebacterium sphenisci CECT 5990(T) (=DSM 44792(T)), isolated from healthy wild penguins.</title>
        <authorList>
            <person name="Ruckert C."/>
            <person name="Albersmeier A."/>
            <person name="Winkler A."/>
            <person name="Kalinowski J."/>
        </authorList>
    </citation>
    <scope>NUCLEOTIDE SEQUENCE [LARGE SCALE GENOMIC DNA]</scope>
    <source>
        <strain evidence="20 21">DSM 44792</strain>
    </source>
</reference>
<evidence type="ECO:0000256" key="17">
    <source>
        <dbReference type="ARBA" id="ARBA00049161"/>
    </source>
</evidence>
<evidence type="ECO:0000256" key="1">
    <source>
        <dbReference type="ARBA" id="ARBA00001946"/>
    </source>
</evidence>
<dbReference type="NCBIfam" id="NF047860">
    <property type="entry name" value="Tet-DihydfolSynFolCMyb"/>
    <property type="match status" value="1"/>
</dbReference>
<dbReference type="Gene3D" id="3.40.1190.10">
    <property type="entry name" value="Mur-like, catalytic domain"/>
    <property type="match status" value="1"/>
</dbReference>
<dbReference type="NCBIfam" id="TIGR01499">
    <property type="entry name" value="folC"/>
    <property type="match status" value="1"/>
</dbReference>
<dbReference type="GO" id="GO:0046872">
    <property type="term" value="F:metal ion binding"/>
    <property type="evidence" value="ECO:0007669"/>
    <property type="project" value="UniProtKB-KW"/>
</dbReference>
<evidence type="ECO:0000256" key="11">
    <source>
        <dbReference type="ARBA" id="ARBA00022741"/>
    </source>
</evidence>
<evidence type="ECO:0000256" key="4">
    <source>
        <dbReference type="ARBA" id="ARBA00008276"/>
    </source>
</evidence>
<dbReference type="KEGG" id="csph:CSPHI_03280"/>
<evidence type="ECO:0000256" key="15">
    <source>
        <dbReference type="ARBA" id="ARBA00030592"/>
    </source>
</evidence>